<evidence type="ECO:0000256" key="14">
    <source>
        <dbReference type="ARBA" id="ARBA00023034"/>
    </source>
</evidence>
<protein>
    <recommendedName>
        <fullName evidence="5">Carboxypeptidase Q</fullName>
    </recommendedName>
    <alternativeName>
        <fullName evidence="20">Plasma glutamate carboxypeptidase</fullName>
    </alternativeName>
</protein>
<evidence type="ECO:0000256" key="15">
    <source>
        <dbReference type="ARBA" id="ARBA00023049"/>
    </source>
</evidence>
<dbReference type="PANTHER" id="PTHR12053:SF3">
    <property type="entry name" value="CARBOXYPEPTIDASE Q"/>
    <property type="match status" value="1"/>
</dbReference>
<evidence type="ECO:0000256" key="9">
    <source>
        <dbReference type="ARBA" id="ARBA00022723"/>
    </source>
</evidence>
<dbReference type="KEGG" id="chk:D4L85_07920"/>
<dbReference type="Gene3D" id="3.40.630.10">
    <property type="entry name" value="Zn peptidases"/>
    <property type="match status" value="2"/>
</dbReference>
<feature type="chain" id="PRO_5017182570" description="Carboxypeptidase Q" evidence="21">
    <location>
        <begin position="28"/>
        <end position="525"/>
    </location>
</feature>
<comment type="subunit">
    <text evidence="19">Homodimer. The monomeric form is inactive while the homodimer is active.</text>
</comment>
<dbReference type="GO" id="GO:0005576">
    <property type="term" value="C:extracellular region"/>
    <property type="evidence" value="ECO:0007669"/>
    <property type="project" value="UniProtKB-SubCell"/>
</dbReference>
<dbReference type="GO" id="GO:0046872">
    <property type="term" value="F:metal ion binding"/>
    <property type="evidence" value="ECO:0007669"/>
    <property type="project" value="UniProtKB-KW"/>
</dbReference>
<evidence type="ECO:0000313" key="24">
    <source>
        <dbReference type="Proteomes" id="UP000266183"/>
    </source>
</evidence>
<evidence type="ECO:0000256" key="3">
    <source>
        <dbReference type="ARBA" id="ARBA00004555"/>
    </source>
</evidence>
<keyword evidence="13" id="KW-0862">Zinc</keyword>
<evidence type="ECO:0000256" key="2">
    <source>
        <dbReference type="ARBA" id="ARBA00004371"/>
    </source>
</evidence>
<dbReference type="EMBL" id="CP032382">
    <property type="protein sequence ID" value="AYB30512.1"/>
    <property type="molecule type" value="Genomic_DNA"/>
</dbReference>
<evidence type="ECO:0000256" key="7">
    <source>
        <dbReference type="ARBA" id="ARBA00022645"/>
    </source>
</evidence>
<evidence type="ECO:0000256" key="21">
    <source>
        <dbReference type="SAM" id="SignalP"/>
    </source>
</evidence>
<keyword evidence="18" id="KW-0458">Lysosome</keyword>
<evidence type="ECO:0000256" key="18">
    <source>
        <dbReference type="ARBA" id="ARBA00023228"/>
    </source>
</evidence>
<evidence type="ECO:0000256" key="10">
    <source>
        <dbReference type="ARBA" id="ARBA00022729"/>
    </source>
</evidence>
<dbReference type="Proteomes" id="UP000266183">
    <property type="component" value="Chromosome"/>
</dbReference>
<accession>A0A385SHZ1</accession>
<dbReference type="Pfam" id="PF04389">
    <property type="entry name" value="Peptidase_M28"/>
    <property type="match status" value="1"/>
</dbReference>
<comment type="subcellular location">
    <subcellularLocation>
        <location evidence="1">Endoplasmic reticulum</location>
    </subcellularLocation>
    <subcellularLocation>
        <location evidence="3">Golgi apparatus</location>
    </subcellularLocation>
    <subcellularLocation>
        <location evidence="2">Lysosome</location>
    </subcellularLocation>
    <subcellularLocation>
        <location evidence="4">Secreted</location>
    </subcellularLocation>
</comment>
<dbReference type="GO" id="GO:0006508">
    <property type="term" value="P:proteolysis"/>
    <property type="evidence" value="ECO:0007669"/>
    <property type="project" value="UniProtKB-KW"/>
</dbReference>
<dbReference type="AlphaFoldDB" id="A0A385SHZ1"/>
<evidence type="ECO:0000313" key="23">
    <source>
        <dbReference type="EMBL" id="AYB30512.1"/>
    </source>
</evidence>
<dbReference type="GO" id="GO:0070573">
    <property type="term" value="F:metallodipeptidase activity"/>
    <property type="evidence" value="ECO:0007669"/>
    <property type="project" value="InterPro"/>
</dbReference>
<keyword evidence="16" id="KW-0865">Zymogen</keyword>
<proteinExistence type="predicted"/>
<keyword evidence="15" id="KW-0482">Metalloprotease</keyword>
<evidence type="ECO:0000256" key="20">
    <source>
        <dbReference type="ARBA" id="ARBA00033328"/>
    </source>
</evidence>
<evidence type="ECO:0000256" key="6">
    <source>
        <dbReference type="ARBA" id="ARBA00022525"/>
    </source>
</evidence>
<keyword evidence="24" id="KW-1185">Reference proteome</keyword>
<dbReference type="PANTHER" id="PTHR12053">
    <property type="entry name" value="PROTEASE FAMILY M28 PLASMA GLUTAMATE CARBOXYPEPTIDASE-RELATED"/>
    <property type="match status" value="1"/>
</dbReference>
<evidence type="ECO:0000256" key="13">
    <source>
        <dbReference type="ARBA" id="ARBA00022833"/>
    </source>
</evidence>
<feature type="signal peptide" evidence="21">
    <location>
        <begin position="1"/>
        <end position="27"/>
    </location>
</feature>
<keyword evidence="17" id="KW-0325">Glycoprotein</keyword>
<reference evidence="24" key="1">
    <citation type="submission" date="2018-09" db="EMBL/GenBank/DDBJ databases">
        <title>Chryseolinea sp. KIS68-18 isolated from soil.</title>
        <authorList>
            <person name="Weon H.-Y."/>
            <person name="Kwon S.-W."/>
            <person name="Lee S.A."/>
        </authorList>
    </citation>
    <scope>NUCLEOTIDE SEQUENCE [LARGE SCALE GENOMIC DNA]</scope>
    <source>
        <strain evidence="24">KIS68-18</strain>
    </source>
</reference>
<evidence type="ECO:0000256" key="4">
    <source>
        <dbReference type="ARBA" id="ARBA00004613"/>
    </source>
</evidence>
<keyword evidence="6" id="KW-0964">Secreted</keyword>
<feature type="domain" description="Peptidase M28" evidence="22">
    <location>
        <begin position="310"/>
        <end position="509"/>
    </location>
</feature>
<evidence type="ECO:0000256" key="12">
    <source>
        <dbReference type="ARBA" id="ARBA00022824"/>
    </source>
</evidence>
<keyword evidence="12" id="KW-0256">Endoplasmic reticulum</keyword>
<evidence type="ECO:0000256" key="19">
    <source>
        <dbReference type="ARBA" id="ARBA00025833"/>
    </source>
</evidence>
<evidence type="ECO:0000256" key="1">
    <source>
        <dbReference type="ARBA" id="ARBA00004240"/>
    </source>
</evidence>
<gene>
    <name evidence="23" type="ORF">D4L85_07920</name>
</gene>
<keyword evidence="14" id="KW-0333">Golgi apparatus</keyword>
<keyword evidence="7" id="KW-0121">Carboxypeptidase</keyword>
<dbReference type="InterPro" id="IPR039866">
    <property type="entry name" value="CPQ"/>
</dbReference>
<name>A0A385SHZ1_9BACT</name>
<keyword evidence="10 21" id="KW-0732">Signal</keyword>
<evidence type="ECO:0000259" key="22">
    <source>
        <dbReference type="Pfam" id="PF04389"/>
    </source>
</evidence>
<evidence type="ECO:0000256" key="11">
    <source>
        <dbReference type="ARBA" id="ARBA00022801"/>
    </source>
</evidence>
<dbReference type="SUPFAM" id="SSF53187">
    <property type="entry name" value="Zn-dependent exopeptidases"/>
    <property type="match status" value="1"/>
</dbReference>
<keyword evidence="11 23" id="KW-0378">Hydrolase</keyword>
<organism evidence="23 24">
    <name type="scientific">Chryseolinea soli</name>
    <dbReference type="NCBI Taxonomy" id="2321403"/>
    <lineage>
        <taxon>Bacteria</taxon>
        <taxon>Pseudomonadati</taxon>
        <taxon>Bacteroidota</taxon>
        <taxon>Cytophagia</taxon>
        <taxon>Cytophagales</taxon>
        <taxon>Fulvivirgaceae</taxon>
        <taxon>Chryseolinea</taxon>
    </lineage>
</organism>
<sequence length="525" mass="57618">MVMPSMKKFRCYLCVALLMLFAPVLQGQSRDAVDTALVSKFRKEGLKNSKVMEILSMLTDVNGPRLTNSPGYKNAANYAKSALESWGVGNVHFDSFGPFGRGWFIKKFSLQVMAPVYFSVIGYPKAWSPGVKGTHKTEAIYLDVKSEEDLEKYKGKLKGKIVLFDFPIMPKPAFKPDATRLTDSTLLKMANAAASSRSGGSRRRFAAGAPEMLTYKKWRLCESEGALAVLEGSRGSYGTFYASAATVPTDPTASGARIGAQAANAPEILPQIVVAAEHYNRLVRQLQQGLTVKLELAMETEFTKAEDGFNVIGEIPGTDKKEEVVMFGAHLDSWHSGTGTTDNAVGVAICMEAMRLLKVAGVQPSRTIRIGLWGGEEQGLLGSTAYVKKHLGERVADSVKLTMEGEKFSVYFNTDNGGGRWRGVYLQGNENVRPVFREWLKPFEKDGTSTLSLSNTGSTDHIPFDNVGLPGFQFITDPIEYFARSWHSSMDMYERAVEADLKQNAVMLATFAIGAANREGLMPRK</sequence>
<dbReference type="GO" id="GO:0005764">
    <property type="term" value="C:lysosome"/>
    <property type="evidence" value="ECO:0007669"/>
    <property type="project" value="UniProtKB-SubCell"/>
</dbReference>
<evidence type="ECO:0000256" key="16">
    <source>
        <dbReference type="ARBA" id="ARBA00023145"/>
    </source>
</evidence>
<dbReference type="InterPro" id="IPR007484">
    <property type="entry name" value="Peptidase_M28"/>
</dbReference>
<dbReference type="GO" id="GO:0004180">
    <property type="term" value="F:carboxypeptidase activity"/>
    <property type="evidence" value="ECO:0007669"/>
    <property type="project" value="UniProtKB-KW"/>
</dbReference>
<evidence type="ECO:0000256" key="5">
    <source>
        <dbReference type="ARBA" id="ARBA00014116"/>
    </source>
</evidence>
<keyword evidence="9" id="KW-0479">Metal-binding</keyword>
<keyword evidence="8" id="KW-0645">Protease</keyword>
<evidence type="ECO:0000256" key="8">
    <source>
        <dbReference type="ARBA" id="ARBA00022670"/>
    </source>
</evidence>
<evidence type="ECO:0000256" key="17">
    <source>
        <dbReference type="ARBA" id="ARBA00023180"/>
    </source>
</evidence>